<dbReference type="GO" id="GO:0010499">
    <property type="term" value="P:proteasomal ubiquitin-independent protein catabolic process"/>
    <property type="evidence" value="ECO:0007669"/>
    <property type="project" value="TreeGrafter"/>
</dbReference>
<protein>
    <submittedName>
        <fullName evidence="2">Uncharacterized protein</fullName>
    </submittedName>
</protein>
<dbReference type="GO" id="GO:0005634">
    <property type="term" value="C:nucleus"/>
    <property type="evidence" value="ECO:0007669"/>
    <property type="project" value="TreeGrafter"/>
</dbReference>
<dbReference type="GO" id="GO:0070628">
    <property type="term" value="F:proteasome binding"/>
    <property type="evidence" value="ECO:0007669"/>
    <property type="project" value="InterPro"/>
</dbReference>
<dbReference type="AlphaFoldDB" id="A0AAD3HKT7"/>
<dbReference type="GO" id="GO:0016504">
    <property type="term" value="F:peptidase activator activity"/>
    <property type="evidence" value="ECO:0007669"/>
    <property type="project" value="InterPro"/>
</dbReference>
<dbReference type="GO" id="GO:0005829">
    <property type="term" value="C:cytosol"/>
    <property type="evidence" value="ECO:0007669"/>
    <property type="project" value="TreeGrafter"/>
</dbReference>
<dbReference type="EMBL" id="BMAR01000007">
    <property type="protein sequence ID" value="GFR44373.1"/>
    <property type="molecule type" value="Genomic_DNA"/>
</dbReference>
<name>A0AAD3HKT7_9CHLO</name>
<reference evidence="2 3" key="1">
    <citation type="journal article" date="2021" name="Sci. Rep.">
        <title>Genome sequencing of the multicellular alga Astrephomene provides insights into convergent evolution of germ-soma differentiation.</title>
        <authorList>
            <person name="Yamashita S."/>
            <person name="Yamamoto K."/>
            <person name="Matsuzaki R."/>
            <person name="Suzuki S."/>
            <person name="Yamaguchi H."/>
            <person name="Hirooka S."/>
            <person name="Minakuchi Y."/>
            <person name="Miyagishima S."/>
            <person name="Kawachi M."/>
            <person name="Toyoda A."/>
            <person name="Nozaki H."/>
        </authorList>
    </citation>
    <scope>NUCLEOTIDE SEQUENCE [LARGE SCALE GENOMIC DNA]</scope>
    <source>
        <strain evidence="2 3">NIES-4017</strain>
    </source>
</reference>
<keyword evidence="3" id="KW-1185">Reference proteome</keyword>
<evidence type="ECO:0000256" key="1">
    <source>
        <dbReference type="SAM" id="MobiDB-lite"/>
    </source>
</evidence>
<dbReference type="Proteomes" id="UP001054857">
    <property type="component" value="Unassembled WGS sequence"/>
</dbReference>
<evidence type="ECO:0000313" key="2">
    <source>
        <dbReference type="EMBL" id="GFR44373.1"/>
    </source>
</evidence>
<gene>
    <name evidence="2" type="ORF">Agub_g5523</name>
</gene>
<sequence length="230" mass="23837">GKAGGAGGGGGSTSSFLTGPKSLFTPLWQLLLHNCRPAVRRQLVRQLAAFVLGAGGGTALAGVRQEVGVIVGNAASAAPREALRVLVLPLLAAVEAEVAELGAVEEEKEGKQEGGTVTGRPPPHPPSAGLESQLRYQLALLRDAVQQLHADVLLLPYIHTRLGQQGGRGRGEQPGHGRRHTPPQEQEQGQQGQQASEGDVSPPAPPPLPPGSLIARLVSLSGRLARVNSR</sequence>
<proteinExistence type="predicted"/>
<feature type="compositionally biased region" description="Low complexity" evidence="1">
    <location>
        <begin position="184"/>
        <end position="194"/>
    </location>
</feature>
<feature type="region of interest" description="Disordered" evidence="1">
    <location>
        <begin position="163"/>
        <end position="214"/>
    </location>
</feature>
<comment type="caution">
    <text evidence="2">The sequence shown here is derived from an EMBL/GenBank/DDBJ whole genome shotgun (WGS) entry which is preliminary data.</text>
</comment>
<organism evidence="2 3">
    <name type="scientific">Astrephomene gubernaculifera</name>
    <dbReference type="NCBI Taxonomy" id="47775"/>
    <lineage>
        <taxon>Eukaryota</taxon>
        <taxon>Viridiplantae</taxon>
        <taxon>Chlorophyta</taxon>
        <taxon>core chlorophytes</taxon>
        <taxon>Chlorophyceae</taxon>
        <taxon>CS clade</taxon>
        <taxon>Chlamydomonadales</taxon>
        <taxon>Astrephomenaceae</taxon>
        <taxon>Astrephomene</taxon>
    </lineage>
</organism>
<evidence type="ECO:0000313" key="3">
    <source>
        <dbReference type="Proteomes" id="UP001054857"/>
    </source>
</evidence>
<feature type="region of interest" description="Disordered" evidence="1">
    <location>
        <begin position="104"/>
        <end position="131"/>
    </location>
</feature>
<dbReference type="PANTHER" id="PTHR32170">
    <property type="entry name" value="PROTEASOME ACTIVATOR COMPLEX SUBUNIT 4"/>
    <property type="match status" value="1"/>
</dbReference>
<dbReference type="InterPro" id="IPR035309">
    <property type="entry name" value="PSME4"/>
</dbReference>
<dbReference type="PANTHER" id="PTHR32170:SF3">
    <property type="entry name" value="PROTEASOME ACTIVATOR COMPLEX SUBUNIT 4"/>
    <property type="match status" value="1"/>
</dbReference>
<accession>A0AAD3HKT7</accession>
<feature type="non-terminal residue" evidence="2">
    <location>
        <position position="1"/>
    </location>
</feature>
<feature type="non-terminal residue" evidence="2">
    <location>
        <position position="230"/>
    </location>
</feature>